<protein>
    <submittedName>
        <fullName evidence="3">Ribonucleases P/MRP protein subunit pop1</fullName>
        <ecNumber evidence="3">3.1.26.5</ecNumber>
    </submittedName>
</protein>
<feature type="non-terminal residue" evidence="3">
    <location>
        <position position="307"/>
    </location>
</feature>
<feature type="region of interest" description="Disordered" evidence="1">
    <location>
        <begin position="1"/>
        <end position="27"/>
    </location>
</feature>
<feature type="domain" description="Pop1 N-terminal" evidence="2">
    <location>
        <begin position="40"/>
        <end position="128"/>
    </location>
</feature>
<dbReference type="Proteomes" id="UP001139887">
    <property type="component" value="Unassembled WGS sequence"/>
</dbReference>
<dbReference type="PANTHER" id="PTHR22731">
    <property type="entry name" value="RIBONUCLEASES P/MRP PROTEIN SUBUNIT POP1"/>
    <property type="match status" value="1"/>
</dbReference>
<dbReference type="AlphaFoldDB" id="A0A9W8LZ15"/>
<dbReference type="GO" id="GO:0004526">
    <property type="term" value="F:ribonuclease P activity"/>
    <property type="evidence" value="ECO:0007669"/>
    <property type="project" value="UniProtKB-EC"/>
</dbReference>
<dbReference type="OrthoDB" id="442863at2759"/>
<proteinExistence type="predicted"/>
<evidence type="ECO:0000256" key="1">
    <source>
        <dbReference type="SAM" id="MobiDB-lite"/>
    </source>
</evidence>
<dbReference type="GO" id="GO:0005655">
    <property type="term" value="C:nucleolar ribonuclease P complex"/>
    <property type="evidence" value="ECO:0007669"/>
    <property type="project" value="InterPro"/>
</dbReference>
<name>A0A9W8LZ15_9FUNG</name>
<dbReference type="Pfam" id="PF06978">
    <property type="entry name" value="POP1_N"/>
    <property type="match status" value="1"/>
</dbReference>
<comment type="caution">
    <text evidence="3">The sequence shown here is derived from an EMBL/GenBank/DDBJ whole genome shotgun (WGS) entry which is preliminary data.</text>
</comment>
<feature type="region of interest" description="Disordered" evidence="1">
    <location>
        <begin position="99"/>
        <end position="137"/>
    </location>
</feature>
<dbReference type="InterPro" id="IPR009723">
    <property type="entry name" value="Pop1_N"/>
</dbReference>
<sequence>MNTSSSSIPERKRKAPQQPERGQAKRYTLGKARSVDVVSFVEARAFEINALQKSLQNARTSGNTRAFQTLPRHLRRRAASHNIKRIPARLRERAIAEMKKSAQSSKTLGETGRLTNAKKSRRYKRRNASGRAEFERRQHGKRWLETHVWHAKRMRMCELWNTMVAETPNERSHRAAYRAAKENTHIQDVSYYAMLELTGPEAAIVALLRPLLSPTELTVAMRPYIGGARMAPLTLHRKGMYPQGLLGPATALWQPGPTADCRTLWLRVHPASSDAVANELNRAVEAQNDLQVKITDISQELVSFELL</sequence>
<dbReference type="GO" id="GO:0000172">
    <property type="term" value="C:ribonuclease MRP complex"/>
    <property type="evidence" value="ECO:0007669"/>
    <property type="project" value="InterPro"/>
</dbReference>
<feature type="compositionally biased region" description="Basic residues" evidence="1">
    <location>
        <begin position="116"/>
        <end position="128"/>
    </location>
</feature>
<evidence type="ECO:0000313" key="3">
    <source>
        <dbReference type="EMBL" id="KAJ2846233.1"/>
    </source>
</evidence>
<dbReference type="EC" id="3.1.26.5" evidence="3"/>
<keyword evidence="3" id="KW-0378">Hydrolase</keyword>
<accession>A0A9W8LZ15</accession>
<dbReference type="PANTHER" id="PTHR22731:SF3">
    <property type="entry name" value="RIBONUCLEASES P_MRP PROTEIN SUBUNIT POP1"/>
    <property type="match status" value="1"/>
</dbReference>
<gene>
    <name evidence="3" type="primary">POP1_1</name>
    <name evidence="3" type="ORF">IWW36_004450</name>
</gene>
<organism evidence="3 4">
    <name type="scientific">Coemansia brasiliensis</name>
    <dbReference type="NCBI Taxonomy" id="2650707"/>
    <lineage>
        <taxon>Eukaryota</taxon>
        <taxon>Fungi</taxon>
        <taxon>Fungi incertae sedis</taxon>
        <taxon>Zoopagomycota</taxon>
        <taxon>Kickxellomycotina</taxon>
        <taxon>Kickxellomycetes</taxon>
        <taxon>Kickxellales</taxon>
        <taxon>Kickxellaceae</taxon>
        <taxon>Coemansia</taxon>
    </lineage>
</organism>
<evidence type="ECO:0000313" key="4">
    <source>
        <dbReference type="Proteomes" id="UP001139887"/>
    </source>
</evidence>
<reference evidence="3" key="1">
    <citation type="submission" date="2022-07" db="EMBL/GenBank/DDBJ databases">
        <title>Phylogenomic reconstructions and comparative analyses of Kickxellomycotina fungi.</title>
        <authorList>
            <person name="Reynolds N.K."/>
            <person name="Stajich J.E."/>
            <person name="Barry K."/>
            <person name="Grigoriev I.V."/>
            <person name="Crous P."/>
            <person name="Smith M.E."/>
        </authorList>
    </citation>
    <scope>NUCLEOTIDE SEQUENCE</scope>
    <source>
        <strain evidence="3">NRRL 1566</strain>
    </source>
</reference>
<dbReference type="EMBL" id="JANBUW010000591">
    <property type="protein sequence ID" value="KAJ2846233.1"/>
    <property type="molecule type" value="Genomic_DNA"/>
</dbReference>
<keyword evidence="4" id="KW-1185">Reference proteome</keyword>
<dbReference type="InterPro" id="IPR039182">
    <property type="entry name" value="Pop1"/>
</dbReference>
<evidence type="ECO:0000259" key="2">
    <source>
        <dbReference type="Pfam" id="PF06978"/>
    </source>
</evidence>
<dbReference type="GO" id="GO:0001682">
    <property type="term" value="P:tRNA 5'-leader removal"/>
    <property type="evidence" value="ECO:0007669"/>
    <property type="project" value="InterPro"/>
</dbReference>